<proteinExistence type="predicted"/>
<dbReference type="AlphaFoldDB" id="A0A645HYB8"/>
<comment type="caution">
    <text evidence="1">The sequence shown here is derived from an EMBL/GenBank/DDBJ whole genome shotgun (WGS) entry which is preliminary data.</text>
</comment>
<name>A0A645HYB8_9ZZZZ</name>
<evidence type="ECO:0000313" key="1">
    <source>
        <dbReference type="EMBL" id="MPN43492.1"/>
    </source>
</evidence>
<accession>A0A645HYB8</accession>
<sequence>MQRRVGHAVICIGVVVDKGPIGPLTVAVIELGHSVNHD</sequence>
<gene>
    <name evidence="1" type="ORF">SDC9_191052</name>
</gene>
<protein>
    <submittedName>
        <fullName evidence="1">Uncharacterized protein</fullName>
    </submittedName>
</protein>
<reference evidence="1" key="1">
    <citation type="submission" date="2019-08" db="EMBL/GenBank/DDBJ databases">
        <authorList>
            <person name="Kucharzyk K."/>
            <person name="Murdoch R.W."/>
            <person name="Higgins S."/>
            <person name="Loffler F."/>
        </authorList>
    </citation>
    <scope>NUCLEOTIDE SEQUENCE</scope>
</reference>
<dbReference type="EMBL" id="VSSQ01101928">
    <property type="protein sequence ID" value="MPN43492.1"/>
    <property type="molecule type" value="Genomic_DNA"/>
</dbReference>
<organism evidence="1">
    <name type="scientific">bioreactor metagenome</name>
    <dbReference type="NCBI Taxonomy" id="1076179"/>
    <lineage>
        <taxon>unclassified sequences</taxon>
        <taxon>metagenomes</taxon>
        <taxon>ecological metagenomes</taxon>
    </lineage>
</organism>